<dbReference type="InterPro" id="IPR003754">
    <property type="entry name" value="4pyrrol_synth_uPrphyn_synth"/>
</dbReference>
<evidence type="ECO:0000313" key="12">
    <source>
        <dbReference type="Proteomes" id="UP000217771"/>
    </source>
</evidence>
<comment type="caution">
    <text evidence="11">The sequence shown here is derived from an EMBL/GenBank/DDBJ whole genome shotgun (WGS) entry which is preliminary data.</text>
</comment>
<dbReference type="PANTHER" id="PTHR38042:SF1">
    <property type="entry name" value="UROPORPHYRINOGEN-III SYNTHASE, CHLOROPLASTIC"/>
    <property type="match status" value="1"/>
</dbReference>
<keyword evidence="4 9" id="KW-0456">Lyase</keyword>
<dbReference type="RefSeq" id="WP_095620716.1">
    <property type="nucleotide sequence ID" value="NZ_NSKB01000003.1"/>
</dbReference>
<accession>A0A2A2EYJ9</accession>
<evidence type="ECO:0000256" key="3">
    <source>
        <dbReference type="ARBA" id="ARBA00013109"/>
    </source>
</evidence>
<keyword evidence="12" id="KW-1185">Reference proteome</keyword>
<sequence>MAWPILLTRPGERGARLAAALVAEGHTVQHLEVMQLEPLEEDARQRSVWLDIDQFARIVVVSPYAAERLAEALDRYWPQLPLGLAFYAVGQATAATLHRCLGVRVHVPPAGGGDTSEDLLALASLARLAEQKVLLVAGEGGRPLLAEILAARGARVTRLALYRRVLRPPQGAAAERLKHGDYMALVISSGELLEYLAGWCQSRALNQPLIVSSRRLATLAGSLGFTDVRSAGGASVAALSAAVADIDARDDGAAIDHDDLEKG</sequence>
<dbReference type="GO" id="GO:0006780">
    <property type="term" value="P:uroporphyrinogen III biosynthetic process"/>
    <property type="evidence" value="ECO:0007669"/>
    <property type="project" value="UniProtKB-UniRule"/>
</dbReference>
<dbReference type="GO" id="GO:0006782">
    <property type="term" value="P:protoporphyrinogen IX biosynthetic process"/>
    <property type="evidence" value="ECO:0007669"/>
    <property type="project" value="UniProtKB-UniRule"/>
</dbReference>
<name>A0A2A2EYJ9_9GAMM</name>
<evidence type="ECO:0000256" key="7">
    <source>
        <dbReference type="ARBA" id="ARBA00040167"/>
    </source>
</evidence>
<evidence type="ECO:0000313" key="11">
    <source>
        <dbReference type="EMBL" id="PAU77554.1"/>
    </source>
</evidence>
<dbReference type="CDD" id="cd06578">
    <property type="entry name" value="HemD"/>
    <property type="match status" value="1"/>
</dbReference>
<dbReference type="OrthoDB" id="9787650at2"/>
<evidence type="ECO:0000256" key="5">
    <source>
        <dbReference type="ARBA" id="ARBA00023244"/>
    </source>
</evidence>
<feature type="domain" description="Tetrapyrrole biosynthesis uroporphyrinogen III synthase" evidence="10">
    <location>
        <begin position="16"/>
        <end position="238"/>
    </location>
</feature>
<dbReference type="Pfam" id="PF02602">
    <property type="entry name" value="HEM4"/>
    <property type="match status" value="1"/>
</dbReference>
<dbReference type="Gene3D" id="3.40.50.10090">
    <property type="match status" value="2"/>
</dbReference>
<evidence type="ECO:0000256" key="1">
    <source>
        <dbReference type="ARBA" id="ARBA00004772"/>
    </source>
</evidence>
<evidence type="ECO:0000256" key="2">
    <source>
        <dbReference type="ARBA" id="ARBA00008133"/>
    </source>
</evidence>
<keyword evidence="5 9" id="KW-0627">Porphyrin biosynthesis</keyword>
<comment type="pathway">
    <text evidence="1 9">Porphyrin-containing compound metabolism; protoporphyrin-IX biosynthesis; coproporphyrinogen-III from 5-aminolevulinate: step 3/4.</text>
</comment>
<dbReference type="SUPFAM" id="SSF69618">
    <property type="entry name" value="HemD-like"/>
    <property type="match status" value="1"/>
</dbReference>
<proteinExistence type="inferred from homology"/>
<dbReference type="InterPro" id="IPR036108">
    <property type="entry name" value="4pyrrol_syn_uPrphyn_synt_sf"/>
</dbReference>
<evidence type="ECO:0000256" key="9">
    <source>
        <dbReference type="RuleBase" id="RU366031"/>
    </source>
</evidence>
<dbReference type="AlphaFoldDB" id="A0A2A2EYJ9"/>
<comment type="catalytic activity">
    <reaction evidence="8 9">
        <text>hydroxymethylbilane = uroporphyrinogen III + H2O</text>
        <dbReference type="Rhea" id="RHEA:18965"/>
        <dbReference type="ChEBI" id="CHEBI:15377"/>
        <dbReference type="ChEBI" id="CHEBI:57308"/>
        <dbReference type="ChEBI" id="CHEBI:57845"/>
        <dbReference type="EC" id="4.2.1.75"/>
    </reaction>
</comment>
<reference evidence="11 12" key="1">
    <citation type="submission" date="2017-08" db="EMBL/GenBank/DDBJ databases">
        <title>Halomonas alkalisoli sp. nov., isolated from saline alkaline soil.</title>
        <authorList>
            <person name="Wang D."/>
            <person name="Zhang G."/>
        </authorList>
    </citation>
    <scope>NUCLEOTIDE SEQUENCE [LARGE SCALE GENOMIC DNA]</scope>
    <source>
        <strain evidence="11 12">WRN001</strain>
    </source>
</reference>
<evidence type="ECO:0000256" key="6">
    <source>
        <dbReference type="ARBA" id="ARBA00037589"/>
    </source>
</evidence>
<dbReference type="EMBL" id="NSKB01000003">
    <property type="protein sequence ID" value="PAU77554.1"/>
    <property type="molecule type" value="Genomic_DNA"/>
</dbReference>
<gene>
    <name evidence="11" type="ORF">CK498_10055</name>
</gene>
<comment type="function">
    <text evidence="6 9">Catalyzes cyclization of the linear tetrapyrrole, hydroxymethylbilane, to the macrocyclic uroporphyrinogen III.</text>
</comment>
<evidence type="ECO:0000256" key="4">
    <source>
        <dbReference type="ARBA" id="ARBA00023239"/>
    </source>
</evidence>
<dbReference type="InterPro" id="IPR039793">
    <property type="entry name" value="UROS/Hem4"/>
</dbReference>
<evidence type="ECO:0000256" key="8">
    <source>
        <dbReference type="ARBA" id="ARBA00048617"/>
    </source>
</evidence>
<comment type="similarity">
    <text evidence="2 9">Belongs to the uroporphyrinogen-III synthase family.</text>
</comment>
<dbReference type="EC" id="4.2.1.75" evidence="3 9"/>
<organism evidence="11 12">
    <name type="scientific">Halomonas salipaludis</name>
    <dbReference type="NCBI Taxonomy" id="2032625"/>
    <lineage>
        <taxon>Bacteria</taxon>
        <taxon>Pseudomonadati</taxon>
        <taxon>Pseudomonadota</taxon>
        <taxon>Gammaproteobacteria</taxon>
        <taxon>Oceanospirillales</taxon>
        <taxon>Halomonadaceae</taxon>
        <taxon>Halomonas</taxon>
    </lineage>
</organism>
<dbReference type="PANTHER" id="PTHR38042">
    <property type="entry name" value="UROPORPHYRINOGEN-III SYNTHASE, CHLOROPLASTIC"/>
    <property type="match status" value="1"/>
</dbReference>
<dbReference type="Proteomes" id="UP000217771">
    <property type="component" value="Unassembled WGS sequence"/>
</dbReference>
<dbReference type="UniPathway" id="UPA00251">
    <property type="reaction ID" value="UER00320"/>
</dbReference>
<protein>
    <recommendedName>
        <fullName evidence="7 9">Uroporphyrinogen-III synthase</fullName>
        <ecNumber evidence="3 9">4.2.1.75</ecNumber>
    </recommendedName>
</protein>
<dbReference type="GO" id="GO:0004852">
    <property type="term" value="F:uroporphyrinogen-III synthase activity"/>
    <property type="evidence" value="ECO:0007669"/>
    <property type="project" value="UniProtKB-UniRule"/>
</dbReference>
<evidence type="ECO:0000259" key="10">
    <source>
        <dbReference type="Pfam" id="PF02602"/>
    </source>
</evidence>